<feature type="coiled-coil region" evidence="1">
    <location>
        <begin position="266"/>
        <end position="300"/>
    </location>
</feature>
<name>A0AAX4PLH7_9CHLO</name>
<sequence>MSGARSRTEDFSRKVAKAVLSPREDIDVAMIGTGDHGEGGSELEEADVYEVVDRYKQELEEIISNLKPQGRGAAGVASRKPVRRAWGEEGDDEAVGEEDLEVYRRALADDDDGDGDDRVGVGVRALSDFGRDVESFRERVVGTKQQEPPTVQADLTDDFFFEMREEEGEGEGEDEGVDEGGRVEGEGRHDLRRGGDGGDMEGFGAAGSAELASRSYDRDGNGFAHSGRPVLRGESSHGEGGEDEPAGRHSHHRHHPSYVSVNAVELDAIQQELQALREWKREAEDSLARMHDQLEMSHREVYELSGRLGAMEADQDLMKRELGRLQGRLQGRGREEAEEVVGRPRGRKDGAGPTMAPRDAAPREPELHLREYLEEAKQKAALAEQHAAEKKQKPPRQPSPAKERPGTAPAQRKPPKPKSKAAAAAARAAKHPAIRAMAMAPFDRVPKSLEGALEAVHALRPFDGGMSAPSSQLQGPLDMGEMPMMARSEDSEATETTASEEEIEVELGRQWSLEHYLDREGRRPEEAAAAVDKAMAAGWERPRGKNSGGGETDAVAGRGERSKDYWLEEMLGAIDQEFHQLRSECSVSRESSRERKPAKKTSPAPAKRRKARAGKGDRAGGKKKRETFAESLGTWKQGLRAAAEQARPKSATPGGGAKKKQKAATKAKRPKTASRYMKTRS</sequence>
<feature type="region of interest" description="Disordered" evidence="2">
    <location>
        <begin position="68"/>
        <end position="98"/>
    </location>
</feature>
<feature type="compositionally biased region" description="Acidic residues" evidence="2">
    <location>
        <begin position="88"/>
        <end position="98"/>
    </location>
</feature>
<reference evidence="3 4" key="1">
    <citation type="submission" date="2024-03" db="EMBL/GenBank/DDBJ databases">
        <title>Complete genome sequence of the green alga Chloropicon roscoffensis RCC1871.</title>
        <authorList>
            <person name="Lemieux C."/>
            <person name="Pombert J.-F."/>
            <person name="Otis C."/>
            <person name="Turmel M."/>
        </authorList>
    </citation>
    <scope>NUCLEOTIDE SEQUENCE [LARGE SCALE GENOMIC DNA]</scope>
    <source>
        <strain evidence="3 4">RCC1871</strain>
    </source>
</reference>
<dbReference type="Proteomes" id="UP001472866">
    <property type="component" value="Chromosome 16"/>
</dbReference>
<evidence type="ECO:0000313" key="3">
    <source>
        <dbReference type="EMBL" id="WZN66613.1"/>
    </source>
</evidence>
<feature type="region of interest" description="Disordered" evidence="2">
    <location>
        <begin position="139"/>
        <end position="263"/>
    </location>
</feature>
<feature type="region of interest" description="Disordered" evidence="2">
    <location>
        <begin position="583"/>
        <end position="681"/>
    </location>
</feature>
<protein>
    <submittedName>
        <fullName evidence="3">Uncharacterized protein</fullName>
    </submittedName>
</protein>
<feature type="region of interest" description="Disordered" evidence="2">
    <location>
        <begin position="461"/>
        <end position="506"/>
    </location>
</feature>
<evidence type="ECO:0000313" key="4">
    <source>
        <dbReference type="Proteomes" id="UP001472866"/>
    </source>
</evidence>
<dbReference type="EMBL" id="CP151516">
    <property type="protein sequence ID" value="WZN66613.1"/>
    <property type="molecule type" value="Genomic_DNA"/>
</dbReference>
<evidence type="ECO:0000256" key="1">
    <source>
        <dbReference type="SAM" id="Coils"/>
    </source>
</evidence>
<accession>A0AAX4PLH7</accession>
<gene>
    <name evidence="3" type="ORF">HKI87_16g81800</name>
</gene>
<feature type="compositionally biased region" description="Low complexity" evidence="2">
    <location>
        <begin position="527"/>
        <end position="537"/>
    </location>
</feature>
<evidence type="ECO:0000256" key="2">
    <source>
        <dbReference type="SAM" id="MobiDB-lite"/>
    </source>
</evidence>
<feature type="compositionally biased region" description="Acidic residues" evidence="2">
    <location>
        <begin position="155"/>
        <end position="178"/>
    </location>
</feature>
<feature type="compositionally biased region" description="Basic and acidic residues" evidence="2">
    <location>
        <begin position="179"/>
        <end position="196"/>
    </location>
</feature>
<feature type="region of interest" description="Disordered" evidence="2">
    <location>
        <begin position="322"/>
        <end position="431"/>
    </location>
</feature>
<organism evidence="3 4">
    <name type="scientific">Chloropicon roscoffensis</name>
    <dbReference type="NCBI Taxonomy" id="1461544"/>
    <lineage>
        <taxon>Eukaryota</taxon>
        <taxon>Viridiplantae</taxon>
        <taxon>Chlorophyta</taxon>
        <taxon>Chloropicophyceae</taxon>
        <taxon>Chloropicales</taxon>
        <taxon>Chloropicaceae</taxon>
        <taxon>Chloropicon</taxon>
    </lineage>
</organism>
<keyword evidence="4" id="KW-1185">Reference proteome</keyword>
<feature type="compositionally biased region" description="Basic and acidic residues" evidence="2">
    <location>
        <begin position="360"/>
        <end position="378"/>
    </location>
</feature>
<proteinExistence type="predicted"/>
<keyword evidence="1" id="KW-0175">Coiled coil</keyword>
<feature type="compositionally biased region" description="Basic residues" evidence="2">
    <location>
        <begin position="657"/>
        <end position="681"/>
    </location>
</feature>
<feature type="region of interest" description="Disordered" evidence="2">
    <location>
        <begin position="521"/>
        <end position="561"/>
    </location>
</feature>
<dbReference type="AlphaFoldDB" id="A0AAX4PLH7"/>